<evidence type="ECO:0000313" key="2">
    <source>
        <dbReference type="EMBL" id="GLS02201.1"/>
    </source>
</evidence>
<evidence type="ECO:0000313" key="3">
    <source>
        <dbReference type="Proteomes" id="UP001156921"/>
    </source>
</evidence>
<organism evidence="2 3">
    <name type="scientific">Brevundimonas denitrificans</name>
    <dbReference type="NCBI Taxonomy" id="1443434"/>
    <lineage>
        <taxon>Bacteria</taxon>
        <taxon>Pseudomonadati</taxon>
        <taxon>Pseudomonadota</taxon>
        <taxon>Alphaproteobacteria</taxon>
        <taxon>Caulobacterales</taxon>
        <taxon>Caulobacteraceae</taxon>
        <taxon>Brevundimonas</taxon>
    </lineage>
</organism>
<dbReference type="PANTHER" id="PTHR12147">
    <property type="entry name" value="METALLOPEPTIDASE M28 FAMILY MEMBER"/>
    <property type="match status" value="1"/>
</dbReference>
<protein>
    <submittedName>
        <fullName evidence="2">Aminopeptidase</fullName>
    </submittedName>
</protein>
<keyword evidence="2" id="KW-0378">Hydrolase</keyword>
<accession>A0ABQ6BNZ7</accession>
<sequence>MRHARLLALSTALSAVMGGALLLSGCGGLFGPEASPPAAAAEPAPSAMHAQLLDDVRILSADAMQGRDTGAPGGEMARNYIVGRLEALGVAAPPMGRLQPWEMQGRTRAGPKTYNGVNVIGVIPGTRVTDRYIVVTAHYDHVGVNAEGQVFNGADDNASGVATMLALAADLKRQAPEHSVLIVALDGEEHGLLGAKHFVEAPPMPLESIAMNLNFDMTARAETDGKLWVTGTYQNPALRPILEGIPANGAVALAFGKDTPQDTGEDNWVESSDHAAFHRAQVPFLYLGVNYHPDYHRPSDDFEKITPSVFISATELSIASFRALDRSLDR</sequence>
<feature type="domain" description="Peptidase M28" evidence="1">
    <location>
        <begin position="118"/>
        <end position="316"/>
    </location>
</feature>
<dbReference type="InterPro" id="IPR045175">
    <property type="entry name" value="M28_fam"/>
</dbReference>
<dbReference type="PROSITE" id="PS51257">
    <property type="entry name" value="PROKAR_LIPOPROTEIN"/>
    <property type="match status" value="1"/>
</dbReference>
<dbReference type="Gene3D" id="3.40.630.10">
    <property type="entry name" value="Zn peptidases"/>
    <property type="match status" value="1"/>
</dbReference>
<gene>
    <name evidence="2" type="ORF">GCM10007859_22230</name>
</gene>
<evidence type="ECO:0000259" key="1">
    <source>
        <dbReference type="Pfam" id="PF04389"/>
    </source>
</evidence>
<comment type="caution">
    <text evidence="2">The sequence shown here is derived from an EMBL/GenBank/DDBJ whole genome shotgun (WGS) entry which is preliminary data.</text>
</comment>
<keyword evidence="2" id="KW-0031">Aminopeptidase</keyword>
<dbReference type="EMBL" id="BSOY01000056">
    <property type="protein sequence ID" value="GLS02201.1"/>
    <property type="molecule type" value="Genomic_DNA"/>
</dbReference>
<dbReference type="InterPro" id="IPR007484">
    <property type="entry name" value="Peptidase_M28"/>
</dbReference>
<keyword evidence="2" id="KW-0645">Protease</keyword>
<keyword evidence="3" id="KW-1185">Reference proteome</keyword>
<proteinExistence type="predicted"/>
<dbReference type="SUPFAM" id="SSF53187">
    <property type="entry name" value="Zn-dependent exopeptidases"/>
    <property type="match status" value="1"/>
</dbReference>
<dbReference type="PANTHER" id="PTHR12147:SF26">
    <property type="entry name" value="PEPTIDASE M28 DOMAIN-CONTAINING PROTEIN"/>
    <property type="match status" value="1"/>
</dbReference>
<dbReference type="RefSeq" id="WP_284223080.1">
    <property type="nucleotide sequence ID" value="NZ_BSOY01000056.1"/>
</dbReference>
<name>A0ABQ6BNZ7_9CAUL</name>
<reference evidence="3" key="1">
    <citation type="journal article" date="2019" name="Int. J. Syst. Evol. Microbiol.">
        <title>The Global Catalogue of Microorganisms (GCM) 10K type strain sequencing project: providing services to taxonomists for standard genome sequencing and annotation.</title>
        <authorList>
            <consortium name="The Broad Institute Genomics Platform"/>
            <consortium name="The Broad Institute Genome Sequencing Center for Infectious Disease"/>
            <person name="Wu L."/>
            <person name="Ma J."/>
        </authorList>
    </citation>
    <scope>NUCLEOTIDE SEQUENCE [LARGE SCALE GENOMIC DNA]</scope>
    <source>
        <strain evidence="3">NBRC 110107</strain>
    </source>
</reference>
<dbReference type="Pfam" id="PF04389">
    <property type="entry name" value="Peptidase_M28"/>
    <property type="match status" value="1"/>
</dbReference>
<dbReference type="GO" id="GO:0004177">
    <property type="term" value="F:aminopeptidase activity"/>
    <property type="evidence" value="ECO:0007669"/>
    <property type="project" value="UniProtKB-KW"/>
</dbReference>
<dbReference type="Proteomes" id="UP001156921">
    <property type="component" value="Unassembled WGS sequence"/>
</dbReference>